<keyword evidence="2" id="KW-1185">Reference proteome</keyword>
<dbReference type="PATRIC" id="fig|454.4.peg.1280"/>
<dbReference type="AlphaFoldDB" id="A0A0W0W1A2"/>
<dbReference type="RefSeq" id="WP_082636515.1">
    <property type="nucleotide sequence ID" value="NZ_CAAAJA010000037.1"/>
</dbReference>
<accession>A0A0W0W1A2</accession>
<gene>
    <name evidence="1" type="primary">lvrA_2</name>
    <name evidence="1" type="ORF">Lisr_1190</name>
</gene>
<evidence type="ECO:0000313" key="2">
    <source>
        <dbReference type="Proteomes" id="UP000054761"/>
    </source>
</evidence>
<name>A0A0W0W1A2_9GAMM</name>
<comment type="caution">
    <text evidence="1">The sequence shown here is derived from an EMBL/GenBank/DDBJ whole genome shotgun (WGS) entry which is preliminary data.</text>
</comment>
<reference evidence="1 2" key="1">
    <citation type="submission" date="2015-11" db="EMBL/GenBank/DDBJ databases">
        <title>Genomic analysis of 38 Legionella species identifies large and diverse effector repertoires.</title>
        <authorList>
            <person name="Burstein D."/>
            <person name="Amaro F."/>
            <person name="Zusman T."/>
            <person name="Lifshitz Z."/>
            <person name="Cohen O."/>
            <person name="Gilbert J.A."/>
            <person name="Pupko T."/>
            <person name="Shuman H.A."/>
            <person name="Segal G."/>
        </authorList>
    </citation>
    <scope>NUCLEOTIDE SEQUENCE [LARGE SCALE GENOMIC DNA]</scope>
    <source>
        <strain evidence="1 2">Bercovier 4</strain>
    </source>
</reference>
<dbReference type="EMBL" id="LNYH01000058">
    <property type="protein sequence ID" value="KTD26049.1"/>
    <property type="molecule type" value="Genomic_DNA"/>
</dbReference>
<sequence length="238" mass="27679">MKQEARNFIFISCLELDALCEIPHMQRLVYIMGIRPHMDRKTLMVGIKRKISYQSLREALYVAPIRGVKTGCPSHQQMKRAIKSLARQGIIEIHSTAYNLVVKCPLADTRLPTQQEINSKKSQTEYLPQIKNATLRKNHSSNSVINHQNSQNKVHLDLCTNEKQLQIKFEQFWKNYPLPAYMKNAWDQFKKLNPDDALFESILQTLARQKDISEESQSSDAFSPYSMIAAEWLIKQQW</sequence>
<evidence type="ECO:0000313" key="1">
    <source>
        <dbReference type="EMBL" id="KTD26049.1"/>
    </source>
</evidence>
<proteinExistence type="predicted"/>
<dbReference type="OrthoDB" id="6174582at2"/>
<dbReference type="Proteomes" id="UP000054761">
    <property type="component" value="Unassembled WGS sequence"/>
</dbReference>
<protein>
    <submittedName>
        <fullName evidence="1">Protein LvrA</fullName>
    </submittedName>
</protein>
<organism evidence="1 2">
    <name type="scientific">Legionella israelensis</name>
    <dbReference type="NCBI Taxonomy" id="454"/>
    <lineage>
        <taxon>Bacteria</taxon>
        <taxon>Pseudomonadati</taxon>
        <taxon>Pseudomonadota</taxon>
        <taxon>Gammaproteobacteria</taxon>
        <taxon>Legionellales</taxon>
        <taxon>Legionellaceae</taxon>
        <taxon>Legionella</taxon>
    </lineage>
</organism>